<keyword evidence="1" id="KW-0813">Transport</keyword>
<dbReference type="PROSITE" id="PS50893">
    <property type="entry name" value="ABC_TRANSPORTER_2"/>
    <property type="match status" value="1"/>
</dbReference>
<dbReference type="Gene3D" id="3.40.50.300">
    <property type="entry name" value="P-loop containing nucleotide triphosphate hydrolases"/>
    <property type="match status" value="1"/>
</dbReference>
<dbReference type="PANTHER" id="PTHR43023:SF3">
    <property type="entry name" value="PROTEIN TRIGALACTOSYLDIACYLGLYCEROL 3, CHLOROPLASTIC"/>
    <property type="match status" value="1"/>
</dbReference>
<dbReference type="Proteomes" id="UP000295023">
    <property type="component" value="Unassembled WGS sequence"/>
</dbReference>
<dbReference type="PANTHER" id="PTHR43023">
    <property type="entry name" value="PROTEIN TRIGALACTOSYLDIACYLGLYCEROL 3, CHLOROPLASTIC"/>
    <property type="match status" value="1"/>
</dbReference>
<dbReference type="AlphaFoldDB" id="A0A4R4DDK8"/>
<name>A0A4R4DDK8_9PROT</name>
<dbReference type="PROSITE" id="PS00211">
    <property type="entry name" value="ABC_TRANSPORTER_1"/>
    <property type="match status" value="1"/>
</dbReference>
<protein>
    <submittedName>
        <fullName evidence="5">ATP-binding cassette domain-containing protein</fullName>
    </submittedName>
</protein>
<evidence type="ECO:0000256" key="3">
    <source>
        <dbReference type="ARBA" id="ARBA00022840"/>
    </source>
</evidence>
<evidence type="ECO:0000256" key="1">
    <source>
        <dbReference type="ARBA" id="ARBA00022448"/>
    </source>
</evidence>
<keyword evidence="3 5" id="KW-0067">ATP-binding</keyword>
<dbReference type="InterPro" id="IPR003439">
    <property type="entry name" value="ABC_transporter-like_ATP-bd"/>
</dbReference>
<dbReference type="EMBL" id="SKBM01000015">
    <property type="protein sequence ID" value="TCZ58728.1"/>
    <property type="molecule type" value="Genomic_DNA"/>
</dbReference>
<evidence type="ECO:0000256" key="2">
    <source>
        <dbReference type="ARBA" id="ARBA00022741"/>
    </source>
</evidence>
<dbReference type="InterPro" id="IPR017871">
    <property type="entry name" value="ABC_transporter-like_CS"/>
</dbReference>
<evidence type="ECO:0000313" key="5">
    <source>
        <dbReference type="EMBL" id="TCZ58728.1"/>
    </source>
</evidence>
<dbReference type="InterPro" id="IPR027417">
    <property type="entry name" value="P-loop_NTPase"/>
</dbReference>
<dbReference type="Pfam" id="PF00005">
    <property type="entry name" value="ABC_tran"/>
    <property type="match status" value="1"/>
</dbReference>
<keyword evidence="6" id="KW-1185">Reference proteome</keyword>
<dbReference type="GO" id="GO:0005524">
    <property type="term" value="F:ATP binding"/>
    <property type="evidence" value="ECO:0007669"/>
    <property type="project" value="UniProtKB-KW"/>
</dbReference>
<evidence type="ECO:0000313" key="6">
    <source>
        <dbReference type="Proteomes" id="UP000295023"/>
    </source>
</evidence>
<feature type="domain" description="ABC transporter" evidence="4">
    <location>
        <begin position="26"/>
        <end position="263"/>
    </location>
</feature>
<gene>
    <name evidence="5" type="ORF">EXY23_16070</name>
</gene>
<accession>A0A4R4DDK8</accession>
<dbReference type="OrthoDB" id="9802264at2"/>
<dbReference type="SMART" id="SM00382">
    <property type="entry name" value="AAA"/>
    <property type="match status" value="1"/>
</dbReference>
<comment type="caution">
    <text evidence="5">The sequence shown here is derived from an EMBL/GenBank/DDBJ whole genome shotgun (WGS) entry which is preliminary data.</text>
</comment>
<dbReference type="SUPFAM" id="SSF52540">
    <property type="entry name" value="P-loop containing nucleoside triphosphate hydrolases"/>
    <property type="match status" value="1"/>
</dbReference>
<organism evidence="5 6">
    <name type="scientific">Roseicella aquatilis</name>
    <dbReference type="NCBI Taxonomy" id="2527868"/>
    <lineage>
        <taxon>Bacteria</taxon>
        <taxon>Pseudomonadati</taxon>
        <taxon>Pseudomonadota</taxon>
        <taxon>Alphaproteobacteria</taxon>
        <taxon>Acetobacterales</taxon>
        <taxon>Roseomonadaceae</taxon>
        <taxon>Roseicella</taxon>
    </lineage>
</organism>
<dbReference type="InterPro" id="IPR003593">
    <property type="entry name" value="AAA+_ATPase"/>
</dbReference>
<sequence>MRDVLSPGADPAILAPPAPAPAVPKIRMRGVRKAFGPKQVLDGVDLDVAAGHSVVILGGSGSGKSVTIKCILGLIQPDEGVIEVDGRDVLHMSRREREALGDRIGMLFQNGALFDSLPVWENVCFKLLAQKRITRARARDKAAEVLAQVGLAGSVGDLSPAELSGGMQKRVALARAIAAQPDIIFFDEPTTGLDPIMGAVIDGLIVDCVKRLGATAVSITHDMASARRIGDTAAMLHKGHIVWNGPAAALGHTGNALVDQFANGEREGPIQMELRK</sequence>
<reference evidence="5 6" key="1">
    <citation type="submission" date="2019-03" db="EMBL/GenBank/DDBJ databases">
        <title>Paracraurococcus aquatilis NE82 genome sequence.</title>
        <authorList>
            <person name="Zhao Y."/>
            <person name="Du Z."/>
        </authorList>
    </citation>
    <scope>NUCLEOTIDE SEQUENCE [LARGE SCALE GENOMIC DNA]</scope>
    <source>
        <strain evidence="5 6">NE82</strain>
    </source>
</reference>
<proteinExistence type="predicted"/>
<dbReference type="GO" id="GO:0016887">
    <property type="term" value="F:ATP hydrolysis activity"/>
    <property type="evidence" value="ECO:0007669"/>
    <property type="project" value="InterPro"/>
</dbReference>
<keyword evidence="2" id="KW-0547">Nucleotide-binding</keyword>
<evidence type="ECO:0000259" key="4">
    <source>
        <dbReference type="PROSITE" id="PS50893"/>
    </source>
</evidence>